<organism evidence="1 2">
    <name type="scientific">Ramalina farinacea</name>
    <dbReference type="NCBI Taxonomy" id="258253"/>
    <lineage>
        <taxon>Eukaryota</taxon>
        <taxon>Fungi</taxon>
        <taxon>Dikarya</taxon>
        <taxon>Ascomycota</taxon>
        <taxon>Pezizomycotina</taxon>
        <taxon>Lecanoromycetes</taxon>
        <taxon>OSLEUM clade</taxon>
        <taxon>Lecanoromycetidae</taxon>
        <taxon>Lecanorales</taxon>
        <taxon>Lecanorineae</taxon>
        <taxon>Ramalinaceae</taxon>
        <taxon>Ramalina</taxon>
    </lineage>
</organism>
<accession>A0AA43QV37</accession>
<comment type="caution">
    <text evidence="1">The sequence shown here is derived from an EMBL/GenBank/DDBJ whole genome shotgun (WGS) entry which is preliminary data.</text>
</comment>
<keyword evidence="2" id="KW-1185">Reference proteome</keyword>
<gene>
    <name evidence="1" type="ORF">OHK93_004907</name>
</gene>
<evidence type="ECO:0000313" key="2">
    <source>
        <dbReference type="Proteomes" id="UP001161017"/>
    </source>
</evidence>
<protein>
    <submittedName>
        <fullName evidence="1">Uncharacterized protein</fullName>
    </submittedName>
</protein>
<sequence>MADQHLGFGTLPPELRNQIYRLILPSTSLQPSQQTVPTSAMLVSHSEVASPLSAKDDQNDALVEAVTKQDDQTTALRRQSELLLSNAKKLEQVNATEKIMGTIAGQRELEDQLAPAKNVSRAERDALIEAPGRNEMRERAILIVTARLYTEMLGE</sequence>
<reference evidence="1" key="1">
    <citation type="journal article" date="2023" name="Genome Biol. Evol.">
        <title>First Whole Genome Sequence and Flow Cytometry Genome Size Data for the Lichen-Forming Fungus Ramalina farinacea (Ascomycota).</title>
        <authorList>
            <person name="Llewellyn T."/>
            <person name="Mian S."/>
            <person name="Hill R."/>
            <person name="Leitch I.J."/>
            <person name="Gaya E."/>
        </authorList>
    </citation>
    <scope>NUCLEOTIDE SEQUENCE</scope>
    <source>
        <strain evidence="1">LIQ254RAFAR</strain>
    </source>
</reference>
<evidence type="ECO:0000313" key="1">
    <source>
        <dbReference type="EMBL" id="MDI1493120.1"/>
    </source>
</evidence>
<dbReference type="AlphaFoldDB" id="A0AA43QV37"/>
<dbReference type="EMBL" id="JAPUFD010000023">
    <property type="protein sequence ID" value="MDI1493120.1"/>
    <property type="molecule type" value="Genomic_DNA"/>
</dbReference>
<name>A0AA43QV37_9LECA</name>
<proteinExistence type="predicted"/>
<dbReference type="Proteomes" id="UP001161017">
    <property type="component" value="Unassembled WGS sequence"/>
</dbReference>